<dbReference type="GO" id="GO:0046872">
    <property type="term" value="F:metal ion binding"/>
    <property type="evidence" value="ECO:0007669"/>
    <property type="project" value="UniProtKB-KW"/>
</dbReference>
<dbReference type="AlphaFoldDB" id="A0A6A6HSY6"/>
<feature type="domain" description="Sulfatase N-terminal" evidence="5">
    <location>
        <begin position="7"/>
        <end position="437"/>
    </location>
</feature>
<dbReference type="PANTHER" id="PTHR42693:SF33">
    <property type="entry name" value="ARYLSULFATASE"/>
    <property type="match status" value="1"/>
</dbReference>
<evidence type="ECO:0000256" key="1">
    <source>
        <dbReference type="ARBA" id="ARBA00008779"/>
    </source>
</evidence>
<gene>
    <name evidence="6" type="ORF">BU26DRAFT_571978</name>
</gene>
<evidence type="ECO:0000256" key="4">
    <source>
        <dbReference type="ARBA" id="ARBA00022837"/>
    </source>
</evidence>
<accession>A0A6A6HSY6</accession>
<keyword evidence="7" id="KW-1185">Reference proteome</keyword>
<evidence type="ECO:0000256" key="3">
    <source>
        <dbReference type="ARBA" id="ARBA00022801"/>
    </source>
</evidence>
<dbReference type="InterPro" id="IPR050738">
    <property type="entry name" value="Sulfatase"/>
</dbReference>
<dbReference type="Pfam" id="PF00884">
    <property type="entry name" value="Sulfatase"/>
    <property type="match status" value="1"/>
</dbReference>
<evidence type="ECO:0000256" key="2">
    <source>
        <dbReference type="ARBA" id="ARBA00022723"/>
    </source>
</evidence>
<dbReference type="GO" id="GO:0004065">
    <property type="term" value="F:arylsulfatase activity"/>
    <property type="evidence" value="ECO:0007669"/>
    <property type="project" value="TreeGrafter"/>
</dbReference>
<protein>
    <submittedName>
        <fullName evidence="6">Alkaline phosphatase-like protein</fullName>
    </submittedName>
</protein>
<dbReference type="Proteomes" id="UP000800094">
    <property type="component" value="Unassembled WGS sequence"/>
</dbReference>
<dbReference type="SUPFAM" id="SSF53649">
    <property type="entry name" value="Alkaline phosphatase-like"/>
    <property type="match status" value="1"/>
</dbReference>
<dbReference type="RefSeq" id="XP_033676125.1">
    <property type="nucleotide sequence ID" value="XM_033834196.1"/>
</dbReference>
<keyword evidence="2" id="KW-0479">Metal-binding</keyword>
<keyword evidence="4" id="KW-0106">Calcium</keyword>
<dbReference type="PANTHER" id="PTHR42693">
    <property type="entry name" value="ARYLSULFATASE FAMILY MEMBER"/>
    <property type="match status" value="1"/>
</dbReference>
<dbReference type="PROSITE" id="PS00149">
    <property type="entry name" value="SULFATASE_2"/>
    <property type="match status" value="1"/>
</dbReference>
<name>A0A6A6HSY6_9PLEO</name>
<evidence type="ECO:0000313" key="6">
    <source>
        <dbReference type="EMBL" id="KAF2241121.1"/>
    </source>
</evidence>
<dbReference type="Gene3D" id="3.40.720.10">
    <property type="entry name" value="Alkaline Phosphatase, subunit A"/>
    <property type="match status" value="1"/>
</dbReference>
<dbReference type="InterPro" id="IPR017850">
    <property type="entry name" value="Alkaline_phosphatase_core_sf"/>
</dbReference>
<organism evidence="6 7">
    <name type="scientific">Trematosphaeria pertusa</name>
    <dbReference type="NCBI Taxonomy" id="390896"/>
    <lineage>
        <taxon>Eukaryota</taxon>
        <taxon>Fungi</taxon>
        <taxon>Dikarya</taxon>
        <taxon>Ascomycota</taxon>
        <taxon>Pezizomycotina</taxon>
        <taxon>Dothideomycetes</taxon>
        <taxon>Pleosporomycetidae</taxon>
        <taxon>Pleosporales</taxon>
        <taxon>Massarineae</taxon>
        <taxon>Trematosphaeriaceae</taxon>
        <taxon>Trematosphaeria</taxon>
    </lineage>
</organism>
<sequence>MAPSSRPNFLVILADDLGYSDIGCFGSEIRTPNLDELARHGARFSDYHTASACSPTRAMLLSGTDNHIAGVGVMSEQKGRDPDRWNVPGHEGFLNHDVAALSEILQDDGYHTLISGKWHLGLRPENNPAARGFDRSFALLPGTSNHYAWEPQFDEDFNFFVRIPPLYTEDGKKYEVEPNTAHDKAGFFTSDFYTDNLIRYLRERSGENKEKPFFAYLPFSAPHWPLQCAKEDRERYKGIYDDGPDTLRLRRLEGLKKQGLVPSDVKPHDMVVGPMNTEWNDMPDYERLCSARAMECFAGMVDNIDQNVGKIVTYLKETGEFDNTVIIFQSDNGAEGATYEALPTMGADLMRVISAYYDNSLDNIGNATSFAWYGTRWAQASTAPSRLYKMYTTEGGIKVPFLIHYPKFAKERQGGTIINAFSSVMDLCPTFLDLAGIKHPASDGKSGSFRGRDVAPMRGKSWVPFMTSKEASNYSGDAIHGETAMGWELFGRAAVRKGNWKLVHIEASMGGREDDGWQLYDLSKDQGEIDDLSQSRPEVYKELLGIWEQYRKETGVVWGTPIRYVGEEWDGNAEEGIVGGDAITQTLAWMKVRKNETPLSKL</sequence>
<dbReference type="InterPro" id="IPR024607">
    <property type="entry name" value="Sulfatase_CS"/>
</dbReference>
<evidence type="ECO:0000313" key="7">
    <source>
        <dbReference type="Proteomes" id="UP000800094"/>
    </source>
</evidence>
<dbReference type="Gene3D" id="3.30.1120.10">
    <property type="match status" value="1"/>
</dbReference>
<dbReference type="EMBL" id="ML987213">
    <property type="protein sequence ID" value="KAF2241121.1"/>
    <property type="molecule type" value="Genomic_DNA"/>
</dbReference>
<dbReference type="CDD" id="cd16025">
    <property type="entry name" value="PAS_like"/>
    <property type="match status" value="1"/>
</dbReference>
<evidence type="ECO:0000259" key="5">
    <source>
        <dbReference type="Pfam" id="PF00884"/>
    </source>
</evidence>
<keyword evidence="3" id="KW-0378">Hydrolase</keyword>
<dbReference type="InterPro" id="IPR000917">
    <property type="entry name" value="Sulfatase_N"/>
</dbReference>
<proteinExistence type="inferred from homology"/>
<comment type="similarity">
    <text evidence="1">Belongs to the sulfatase family.</text>
</comment>
<dbReference type="OrthoDB" id="103349at2759"/>
<reference evidence="6" key="1">
    <citation type="journal article" date="2020" name="Stud. Mycol.">
        <title>101 Dothideomycetes genomes: a test case for predicting lifestyles and emergence of pathogens.</title>
        <authorList>
            <person name="Haridas S."/>
            <person name="Albert R."/>
            <person name="Binder M."/>
            <person name="Bloem J."/>
            <person name="Labutti K."/>
            <person name="Salamov A."/>
            <person name="Andreopoulos B."/>
            <person name="Baker S."/>
            <person name="Barry K."/>
            <person name="Bills G."/>
            <person name="Bluhm B."/>
            <person name="Cannon C."/>
            <person name="Castanera R."/>
            <person name="Culley D."/>
            <person name="Daum C."/>
            <person name="Ezra D."/>
            <person name="Gonzalez J."/>
            <person name="Henrissat B."/>
            <person name="Kuo A."/>
            <person name="Liang C."/>
            <person name="Lipzen A."/>
            <person name="Lutzoni F."/>
            <person name="Magnuson J."/>
            <person name="Mondo S."/>
            <person name="Nolan M."/>
            <person name="Ohm R."/>
            <person name="Pangilinan J."/>
            <person name="Park H.-J."/>
            <person name="Ramirez L."/>
            <person name="Alfaro M."/>
            <person name="Sun H."/>
            <person name="Tritt A."/>
            <person name="Yoshinaga Y."/>
            <person name="Zwiers L.-H."/>
            <person name="Turgeon B."/>
            <person name="Goodwin S."/>
            <person name="Spatafora J."/>
            <person name="Crous P."/>
            <person name="Grigoriev I."/>
        </authorList>
    </citation>
    <scope>NUCLEOTIDE SEQUENCE</scope>
    <source>
        <strain evidence="6">CBS 122368</strain>
    </source>
</reference>
<dbReference type="GeneID" id="54587526"/>